<keyword evidence="1" id="KW-1133">Transmembrane helix</keyword>
<evidence type="ECO:0000256" key="1">
    <source>
        <dbReference type="SAM" id="Phobius"/>
    </source>
</evidence>
<name>A0A6A6PB00_9PEZI</name>
<gene>
    <name evidence="2" type="ORF">BDY21DRAFT_140068</name>
</gene>
<dbReference type="AlphaFoldDB" id="A0A6A6PB00"/>
<evidence type="ECO:0000313" key="3">
    <source>
        <dbReference type="Proteomes" id="UP000799766"/>
    </source>
</evidence>
<feature type="transmembrane region" description="Helical" evidence="1">
    <location>
        <begin position="125"/>
        <end position="147"/>
    </location>
</feature>
<keyword evidence="1" id="KW-0812">Transmembrane</keyword>
<keyword evidence="3" id="KW-1185">Reference proteome</keyword>
<keyword evidence="1" id="KW-0472">Membrane</keyword>
<dbReference type="Proteomes" id="UP000799766">
    <property type="component" value="Unassembled WGS sequence"/>
</dbReference>
<protein>
    <submittedName>
        <fullName evidence="2">Uncharacterized protein</fullName>
    </submittedName>
</protein>
<dbReference type="EMBL" id="MU001672">
    <property type="protein sequence ID" value="KAF2461151.1"/>
    <property type="molecule type" value="Genomic_DNA"/>
</dbReference>
<proteinExistence type="predicted"/>
<evidence type="ECO:0000313" key="2">
    <source>
        <dbReference type="EMBL" id="KAF2461151.1"/>
    </source>
</evidence>
<reference evidence="2" key="1">
    <citation type="journal article" date="2020" name="Stud. Mycol.">
        <title>101 Dothideomycetes genomes: a test case for predicting lifestyles and emergence of pathogens.</title>
        <authorList>
            <person name="Haridas S."/>
            <person name="Albert R."/>
            <person name="Binder M."/>
            <person name="Bloem J."/>
            <person name="Labutti K."/>
            <person name="Salamov A."/>
            <person name="Andreopoulos B."/>
            <person name="Baker S."/>
            <person name="Barry K."/>
            <person name="Bills G."/>
            <person name="Bluhm B."/>
            <person name="Cannon C."/>
            <person name="Castanera R."/>
            <person name="Culley D."/>
            <person name="Daum C."/>
            <person name="Ezra D."/>
            <person name="Gonzalez J."/>
            <person name="Henrissat B."/>
            <person name="Kuo A."/>
            <person name="Liang C."/>
            <person name="Lipzen A."/>
            <person name="Lutzoni F."/>
            <person name="Magnuson J."/>
            <person name="Mondo S."/>
            <person name="Nolan M."/>
            <person name="Ohm R."/>
            <person name="Pangilinan J."/>
            <person name="Park H.-J."/>
            <person name="Ramirez L."/>
            <person name="Alfaro M."/>
            <person name="Sun H."/>
            <person name="Tritt A."/>
            <person name="Yoshinaga Y."/>
            <person name="Zwiers L.-H."/>
            <person name="Turgeon B."/>
            <person name="Goodwin S."/>
            <person name="Spatafora J."/>
            <person name="Crous P."/>
            <person name="Grigoriev I."/>
        </authorList>
    </citation>
    <scope>NUCLEOTIDE SEQUENCE</scope>
    <source>
        <strain evidence="2">ATCC 16933</strain>
    </source>
</reference>
<accession>A0A6A6PB00</accession>
<organism evidence="2 3">
    <name type="scientific">Lineolata rhizophorae</name>
    <dbReference type="NCBI Taxonomy" id="578093"/>
    <lineage>
        <taxon>Eukaryota</taxon>
        <taxon>Fungi</taxon>
        <taxon>Dikarya</taxon>
        <taxon>Ascomycota</taxon>
        <taxon>Pezizomycotina</taxon>
        <taxon>Dothideomycetes</taxon>
        <taxon>Dothideomycetes incertae sedis</taxon>
        <taxon>Lineolatales</taxon>
        <taxon>Lineolataceae</taxon>
        <taxon>Lineolata</taxon>
    </lineage>
</organism>
<sequence>MARALADCVPNSDPPPSSSPLHCFDKLAISGPDDPVLCDPYSPRRRALQKWLPPSQLALAGGEANSAVQGTTGPRSTRINWGSRSTFHRSGVHPTLCLLSIAGEPRGAISSPTWLAYCCRSCAALAFQLVPLPFVFCGVPYPFLLFFRTAF</sequence>